<feature type="compositionally biased region" description="Basic residues" evidence="3">
    <location>
        <begin position="242"/>
        <end position="263"/>
    </location>
</feature>
<sequence length="271" mass="32344">MKLIINVFFYIYIYFEIFFKNINTLPLSIVVPVFNTSPYLNRSINSILDQTFKDFELILVDDASTDNSLEILVNYSKIDNRIKTIHFEINKGVSAARNAGIDIAKGEFIGFVDSDDFIDKKFYENLLKNSKDYDVIEGNFIAGTNISESYKKLNLRFHCSIFDSIWRRDFLNKYNLRYDESMRNGSDKKFRMEVYQYKPRIFVSPDEGIYYYYKRRVGSLSNFSEIQLKYLNKEAFKEIRKQKRNKNKHKKLIKREKLKKKKNLKNEENNN</sequence>
<comment type="caution">
    <text evidence="5">The sequence shown here is derived from an EMBL/GenBank/DDBJ whole genome shotgun (WGS) entry which is preliminary data.</text>
</comment>
<dbReference type="PANTHER" id="PTHR22916:SF51">
    <property type="entry name" value="GLYCOSYLTRANSFERASE EPSH-RELATED"/>
    <property type="match status" value="1"/>
</dbReference>
<dbReference type="Proteomes" id="UP000193920">
    <property type="component" value="Unassembled WGS sequence"/>
</dbReference>
<protein>
    <submittedName>
        <fullName evidence="5">Nucleotide-diphospho-sugar transferase</fullName>
    </submittedName>
</protein>
<dbReference type="PANTHER" id="PTHR22916">
    <property type="entry name" value="GLYCOSYLTRANSFERASE"/>
    <property type="match status" value="1"/>
</dbReference>
<dbReference type="GO" id="GO:0016757">
    <property type="term" value="F:glycosyltransferase activity"/>
    <property type="evidence" value="ECO:0007669"/>
    <property type="project" value="UniProtKB-KW"/>
</dbReference>
<evidence type="ECO:0000313" key="6">
    <source>
        <dbReference type="Proteomes" id="UP000193920"/>
    </source>
</evidence>
<dbReference type="Gene3D" id="3.90.550.10">
    <property type="entry name" value="Spore Coat Polysaccharide Biosynthesis Protein SpsA, Chain A"/>
    <property type="match status" value="1"/>
</dbReference>
<dbReference type="CDD" id="cd00761">
    <property type="entry name" value="Glyco_tranf_GTA_type"/>
    <property type="match status" value="1"/>
</dbReference>
<dbReference type="InterPro" id="IPR029044">
    <property type="entry name" value="Nucleotide-diphossugar_trans"/>
</dbReference>
<keyword evidence="2 5" id="KW-0808">Transferase</keyword>
<evidence type="ECO:0000256" key="2">
    <source>
        <dbReference type="ARBA" id="ARBA00022679"/>
    </source>
</evidence>
<gene>
    <name evidence="5" type="ORF">LY90DRAFT_512803</name>
</gene>
<dbReference type="OrthoDB" id="3784at2759"/>
<dbReference type="AlphaFoldDB" id="A0A1Y2B6G9"/>
<dbReference type="InterPro" id="IPR001173">
    <property type="entry name" value="Glyco_trans_2-like"/>
</dbReference>
<evidence type="ECO:0000256" key="1">
    <source>
        <dbReference type="ARBA" id="ARBA00022676"/>
    </source>
</evidence>
<reference evidence="5 6" key="1">
    <citation type="submission" date="2016-08" db="EMBL/GenBank/DDBJ databases">
        <title>A Parts List for Fungal Cellulosomes Revealed by Comparative Genomics.</title>
        <authorList>
            <consortium name="DOE Joint Genome Institute"/>
            <person name="Haitjema C.H."/>
            <person name="Gilmore S.P."/>
            <person name="Henske J.K."/>
            <person name="Solomon K.V."/>
            <person name="De Groot R."/>
            <person name="Kuo A."/>
            <person name="Mondo S.J."/>
            <person name="Salamov A.A."/>
            <person name="Labutti K."/>
            <person name="Zhao Z."/>
            <person name="Chiniquy J."/>
            <person name="Barry K."/>
            <person name="Brewer H.M."/>
            <person name="Purvine S.O."/>
            <person name="Wright A.T."/>
            <person name="Boxma B."/>
            <person name="Van Alen T."/>
            <person name="Hackstein J.H."/>
            <person name="Baker S.E."/>
            <person name="Grigoriev I.V."/>
            <person name="O'Malley M.A."/>
        </authorList>
    </citation>
    <scope>NUCLEOTIDE SEQUENCE [LARGE SCALE GENOMIC DNA]</scope>
    <source>
        <strain evidence="5 6">G1</strain>
    </source>
</reference>
<evidence type="ECO:0000259" key="4">
    <source>
        <dbReference type="Pfam" id="PF00535"/>
    </source>
</evidence>
<dbReference type="EMBL" id="MCOG01000178">
    <property type="protein sequence ID" value="ORY29705.1"/>
    <property type="molecule type" value="Genomic_DNA"/>
</dbReference>
<feature type="region of interest" description="Disordered" evidence="3">
    <location>
        <begin position="242"/>
        <end position="271"/>
    </location>
</feature>
<keyword evidence="6" id="KW-1185">Reference proteome</keyword>
<evidence type="ECO:0000256" key="3">
    <source>
        <dbReference type="SAM" id="MobiDB-lite"/>
    </source>
</evidence>
<keyword evidence="1" id="KW-0328">Glycosyltransferase</keyword>
<evidence type="ECO:0000313" key="5">
    <source>
        <dbReference type="EMBL" id="ORY29705.1"/>
    </source>
</evidence>
<dbReference type="Pfam" id="PF00535">
    <property type="entry name" value="Glycos_transf_2"/>
    <property type="match status" value="1"/>
</dbReference>
<accession>A0A1Y2B6G9</accession>
<name>A0A1Y2B6G9_9FUNG</name>
<proteinExistence type="predicted"/>
<dbReference type="STRING" id="1754190.A0A1Y2B6G9"/>
<feature type="domain" description="Glycosyltransferase 2-like" evidence="4">
    <location>
        <begin position="28"/>
        <end position="163"/>
    </location>
</feature>
<organism evidence="5 6">
    <name type="scientific">Neocallimastix californiae</name>
    <dbReference type="NCBI Taxonomy" id="1754190"/>
    <lineage>
        <taxon>Eukaryota</taxon>
        <taxon>Fungi</taxon>
        <taxon>Fungi incertae sedis</taxon>
        <taxon>Chytridiomycota</taxon>
        <taxon>Chytridiomycota incertae sedis</taxon>
        <taxon>Neocallimastigomycetes</taxon>
        <taxon>Neocallimastigales</taxon>
        <taxon>Neocallimastigaceae</taxon>
        <taxon>Neocallimastix</taxon>
    </lineage>
</organism>
<dbReference type="SUPFAM" id="SSF53448">
    <property type="entry name" value="Nucleotide-diphospho-sugar transferases"/>
    <property type="match status" value="1"/>
</dbReference>